<evidence type="ECO:0000313" key="4">
    <source>
        <dbReference type="EMBL" id="GAA0741994.1"/>
    </source>
</evidence>
<dbReference type="PROSITE" id="PS50977">
    <property type="entry name" value="HTH_TETR_2"/>
    <property type="match status" value="1"/>
</dbReference>
<dbReference type="Pfam" id="PF00440">
    <property type="entry name" value="TetR_N"/>
    <property type="match status" value="1"/>
</dbReference>
<accession>A0ABP3USX5</accession>
<organism evidence="4 5">
    <name type="scientific">Clostridium oceanicum</name>
    <dbReference type="NCBI Taxonomy" id="1543"/>
    <lineage>
        <taxon>Bacteria</taxon>
        <taxon>Bacillati</taxon>
        <taxon>Bacillota</taxon>
        <taxon>Clostridia</taxon>
        <taxon>Eubacteriales</taxon>
        <taxon>Clostridiaceae</taxon>
        <taxon>Clostridium</taxon>
    </lineage>
</organism>
<feature type="DNA-binding region" description="H-T-H motif" evidence="2">
    <location>
        <begin position="31"/>
        <end position="50"/>
    </location>
</feature>
<proteinExistence type="predicted"/>
<comment type="caution">
    <text evidence="4">The sequence shown here is derived from an EMBL/GenBank/DDBJ whole genome shotgun (WGS) entry which is preliminary data.</text>
</comment>
<evidence type="ECO:0000313" key="5">
    <source>
        <dbReference type="Proteomes" id="UP001501510"/>
    </source>
</evidence>
<dbReference type="Proteomes" id="UP001501510">
    <property type="component" value="Unassembled WGS sequence"/>
</dbReference>
<evidence type="ECO:0000259" key="3">
    <source>
        <dbReference type="PROSITE" id="PS50977"/>
    </source>
</evidence>
<keyword evidence="5" id="KW-1185">Reference proteome</keyword>
<evidence type="ECO:0000256" key="2">
    <source>
        <dbReference type="PROSITE-ProRule" id="PRU00335"/>
    </source>
</evidence>
<dbReference type="InterPro" id="IPR009057">
    <property type="entry name" value="Homeodomain-like_sf"/>
</dbReference>
<dbReference type="PANTHER" id="PTHR43479:SF11">
    <property type="entry name" value="ACREF_ENVCD OPERON REPRESSOR-RELATED"/>
    <property type="match status" value="1"/>
</dbReference>
<sequence>MKRIKQVNESKEMIYKALMDLLLEKNLEDITMTEIAKKAQVVRMTLYRHFKEKEDIILFGFDRNLSKVLDAMKKKENPTLMDLLVLRFKILQESPYTNILAKNHKLDKLFQTIGARNIHHFSDILPKVSTPYENAFIAGGIDTLTKLWIENGMKESYKDIATEVLDIIYRLKVL</sequence>
<dbReference type="PANTHER" id="PTHR43479">
    <property type="entry name" value="ACREF/ENVCD OPERON REPRESSOR-RELATED"/>
    <property type="match status" value="1"/>
</dbReference>
<dbReference type="PRINTS" id="PR00455">
    <property type="entry name" value="HTHTETR"/>
</dbReference>
<reference evidence="5" key="1">
    <citation type="journal article" date="2019" name="Int. J. Syst. Evol. Microbiol.">
        <title>The Global Catalogue of Microorganisms (GCM) 10K type strain sequencing project: providing services to taxonomists for standard genome sequencing and annotation.</title>
        <authorList>
            <consortium name="The Broad Institute Genomics Platform"/>
            <consortium name="The Broad Institute Genome Sequencing Center for Infectious Disease"/>
            <person name="Wu L."/>
            <person name="Ma J."/>
        </authorList>
    </citation>
    <scope>NUCLEOTIDE SEQUENCE [LARGE SCALE GENOMIC DNA]</scope>
    <source>
        <strain evidence="5">JCM 1407</strain>
    </source>
</reference>
<protein>
    <submittedName>
        <fullName evidence="4">TetR/AcrR family transcriptional regulator</fullName>
    </submittedName>
</protein>
<dbReference type="RefSeq" id="WP_343761866.1">
    <property type="nucleotide sequence ID" value="NZ_BAAACG010000010.1"/>
</dbReference>
<dbReference type="EMBL" id="BAAACG010000010">
    <property type="protein sequence ID" value="GAA0741994.1"/>
    <property type="molecule type" value="Genomic_DNA"/>
</dbReference>
<dbReference type="Gene3D" id="1.10.357.10">
    <property type="entry name" value="Tetracycline Repressor, domain 2"/>
    <property type="match status" value="1"/>
</dbReference>
<evidence type="ECO:0000256" key="1">
    <source>
        <dbReference type="ARBA" id="ARBA00023125"/>
    </source>
</evidence>
<keyword evidence="1 2" id="KW-0238">DNA-binding</keyword>
<gene>
    <name evidence="4" type="ORF">GCM10008906_23940</name>
</gene>
<feature type="domain" description="HTH tetR-type" evidence="3">
    <location>
        <begin position="8"/>
        <end position="68"/>
    </location>
</feature>
<dbReference type="SUPFAM" id="SSF46689">
    <property type="entry name" value="Homeodomain-like"/>
    <property type="match status" value="1"/>
</dbReference>
<name>A0ABP3USX5_9CLOT</name>
<dbReference type="InterPro" id="IPR001647">
    <property type="entry name" value="HTH_TetR"/>
</dbReference>
<dbReference type="InterPro" id="IPR050624">
    <property type="entry name" value="HTH-type_Tx_Regulator"/>
</dbReference>